<dbReference type="SUPFAM" id="SSF52200">
    <property type="entry name" value="Toll/Interleukin receptor TIR domain"/>
    <property type="match status" value="1"/>
</dbReference>
<dbReference type="PROSITE" id="PS50104">
    <property type="entry name" value="TIR"/>
    <property type="match status" value="1"/>
</dbReference>
<accession>A0A7K1SBP1</accession>
<dbReference type="Proteomes" id="UP000436006">
    <property type="component" value="Unassembled WGS sequence"/>
</dbReference>
<feature type="domain" description="TIR" evidence="1">
    <location>
        <begin position="1"/>
        <end position="163"/>
    </location>
</feature>
<dbReference type="Gene3D" id="3.40.50.10140">
    <property type="entry name" value="Toll/interleukin-1 receptor homology (TIR) domain"/>
    <property type="match status" value="1"/>
</dbReference>
<reference evidence="2 3" key="1">
    <citation type="submission" date="2019-12" db="EMBL/GenBank/DDBJ databases">
        <title>Spirosoma sp. HMF4905 genome sequencing and assembly.</title>
        <authorList>
            <person name="Kang H."/>
            <person name="Cha I."/>
            <person name="Kim H."/>
            <person name="Joh K."/>
        </authorList>
    </citation>
    <scope>NUCLEOTIDE SEQUENCE [LARGE SCALE GENOMIC DNA]</scope>
    <source>
        <strain evidence="2 3">HMF4905</strain>
    </source>
</reference>
<keyword evidence="3" id="KW-1185">Reference proteome</keyword>
<comment type="caution">
    <text evidence="2">The sequence shown here is derived from an EMBL/GenBank/DDBJ whole genome shotgun (WGS) entry which is preliminary data.</text>
</comment>
<sequence>MASKLFVSYSHADTKFAKLIVDLLRVNAELEYVFYDKDTLKPGQKWAKEITKALNEVQKVLVIWCEHALASSYVKREYMLASKQDKELIPVLLDDTPLPKRLSLFQGIDCREAVKGSHELLNADLRRLPESRLKRPNFYTDSHNGKGGREFPEENWWDLRQEEIRNKNHNIFTENAKNVAKLLNQELQKRLNQTT</sequence>
<dbReference type="InterPro" id="IPR000157">
    <property type="entry name" value="TIR_dom"/>
</dbReference>
<organism evidence="2 3">
    <name type="scientific">Spirosoma arboris</name>
    <dbReference type="NCBI Taxonomy" id="2682092"/>
    <lineage>
        <taxon>Bacteria</taxon>
        <taxon>Pseudomonadati</taxon>
        <taxon>Bacteroidota</taxon>
        <taxon>Cytophagia</taxon>
        <taxon>Cytophagales</taxon>
        <taxon>Cytophagaceae</taxon>
        <taxon>Spirosoma</taxon>
    </lineage>
</organism>
<dbReference type="InterPro" id="IPR035897">
    <property type="entry name" value="Toll_tir_struct_dom_sf"/>
</dbReference>
<dbReference type="GO" id="GO:0007165">
    <property type="term" value="P:signal transduction"/>
    <property type="evidence" value="ECO:0007669"/>
    <property type="project" value="InterPro"/>
</dbReference>
<proteinExistence type="predicted"/>
<gene>
    <name evidence="2" type="ORF">GO755_14175</name>
</gene>
<evidence type="ECO:0000259" key="1">
    <source>
        <dbReference type="PROSITE" id="PS50104"/>
    </source>
</evidence>
<dbReference type="Pfam" id="PF13676">
    <property type="entry name" value="TIR_2"/>
    <property type="match status" value="1"/>
</dbReference>
<evidence type="ECO:0000313" key="3">
    <source>
        <dbReference type="Proteomes" id="UP000436006"/>
    </source>
</evidence>
<dbReference type="RefSeq" id="WP_157585835.1">
    <property type="nucleotide sequence ID" value="NZ_WPIN01000005.1"/>
</dbReference>
<name>A0A7K1SBP1_9BACT</name>
<protein>
    <submittedName>
        <fullName evidence="2">TIR domain-containing protein</fullName>
    </submittedName>
</protein>
<dbReference type="EMBL" id="WPIN01000005">
    <property type="protein sequence ID" value="MVM31185.1"/>
    <property type="molecule type" value="Genomic_DNA"/>
</dbReference>
<evidence type="ECO:0000313" key="2">
    <source>
        <dbReference type="EMBL" id="MVM31185.1"/>
    </source>
</evidence>
<dbReference type="AlphaFoldDB" id="A0A7K1SBP1"/>